<organism evidence="2 3">
    <name type="scientific">Ewingella americana</name>
    <dbReference type="NCBI Taxonomy" id="41202"/>
    <lineage>
        <taxon>Bacteria</taxon>
        <taxon>Pseudomonadati</taxon>
        <taxon>Pseudomonadota</taxon>
        <taxon>Gammaproteobacteria</taxon>
        <taxon>Enterobacterales</taxon>
        <taxon>Yersiniaceae</taxon>
        <taxon>Ewingella</taxon>
    </lineage>
</organism>
<evidence type="ECO:0000313" key="3">
    <source>
        <dbReference type="Proteomes" id="UP000254304"/>
    </source>
</evidence>
<reference evidence="2 3" key="1">
    <citation type="submission" date="2018-06" db="EMBL/GenBank/DDBJ databases">
        <authorList>
            <consortium name="Pathogen Informatics"/>
            <person name="Doyle S."/>
        </authorList>
    </citation>
    <scope>NUCLEOTIDE SEQUENCE [LARGE SCALE GENOMIC DNA]</scope>
    <source>
        <strain evidence="2 3">NCTC12157</strain>
    </source>
</reference>
<accession>A0A377NEE6</accession>
<evidence type="ECO:0000256" key="1">
    <source>
        <dbReference type="SAM" id="MobiDB-lite"/>
    </source>
</evidence>
<sequence length="122" mass="14003">MPLTRVLIYQEKVIVAEGIFRYLLFELWRIKTMLITELMEPDMSIRLQFDHQKEELMSEFTGIHREVLKDGTIKHVLVRDKSGHEQAKAAKDYISEGIQPDLDDLPEVSAGSEYPKTGKGNG</sequence>
<feature type="region of interest" description="Disordered" evidence="1">
    <location>
        <begin position="83"/>
        <end position="122"/>
    </location>
</feature>
<dbReference type="Proteomes" id="UP000254304">
    <property type="component" value="Unassembled WGS sequence"/>
</dbReference>
<proteinExistence type="predicted"/>
<evidence type="ECO:0000313" key="2">
    <source>
        <dbReference type="EMBL" id="STQ45363.1"/>
    </source>
</evidence>
<name>A0A377NEE6_9GAMM</name>
<feature type="compositionally biased region" description="Basic and acidic residues" evidence="1">
    <location>
        <begin position="83"/>
        <end position="94"/>
    </location>
</feature>
<dbReference type="AlphaFoldDB" id="A0A377NEE6"/>
<protein>
    <submittedName>
        <fullName evidence="2">Uncharacterized protein</fullName>
    </submittedName>
</protein>
<dbReference type="EMBL" id="UGGO01000001">
    <property type="protein sequence ID" value="STQ45363.1"/>
    <property type="molecule type" value="Genomic_DNA"/>
</dbReference>
<gene>
    <name evidence="2" type="ORF">NCTC12157_03096</name>
</gene>